<accession>A0A844Z5N4</accession>
<feature type="domain" description="Histidine kinase" evidence="8">
    <location>
        <begin position="228"/>
        <end position="439"/>
    </location>
</feature>
<evidence type="ECO:0000256" key="1">
    <source>
        <dbReference type="ARBA" id="ARBA00000085"/>
    </source>
</evidence>
<evidence type="ECO:0000313" key="11">
    <source>
        <dbReference type="Proteomes" id="UP000460290"/>
    </source>
</evidence>
<feature type="transmembrane region" description="Helical" evidence="7">
    <location>
        <begin position="117"/>
        <end position="135"/>
    </location>
</feature>
<comment type="caution">
    <text evidence="10">The sequence shown here is derived from an EMBL/GenBank/DDBJ whole genome shotgun (WGS) entry which is preliminary data.</text>
</comment>
<dbReference type="CDD" id="cd00156">
    <property type="entry name" value="REC"/>
    <property type="match status" value="1"/>
</dbReference>
<dbReference type="SUPFAM" id="SSF47384">
    <property type="entry name" value="Homodimeric domain of signal transducing histidine kinase"/>
    <property type="match status" value="1"/>
</dbReference>
<dbReference type="InterPro" id="IPR001789">
    <property type="entry name" value="Sig_transdc_resp-reg_receiver"/>
</dbReference>
<name>A0A844Z5N4_9SPHN</name>
<reference evidence="10 11" key="1">
    <citation type="submission" date="2019-12" db="EMBL/GenBank/DDBJ databases">
        <title>Genomic-based taxomic classification of the family Erythrobacteraceae.</title>
        <authorList>
            <person name="Xu L."/>
        </authorList>
    </citation>
    <scope>NUCLEOTIDE SEQUENCE [LARGE SCALE GENOMIC DNA]</scope>
    <source>
        <strain evidence="10 11">KCTC 42006</strain>
    </source>
</reference>
<protein>
    <recommendedName>
        <fullName evidence="2">histidine kinase</fullName>
        <ecNumber evidence="2">2.7.13.3</ecNumber>
    </recommendedName>
</protein>
<evidence type="ECO:0000313" key="10">
    <source>
        <dbReference type="EMBL" id="MXO82642.1"/>
    </source>
</evidence>
<dbReference type="Gene3D" id="3.40.50.2300">
    <property type="match status" value="1"/>
</dbReference>
<dbReference type="SUPFAM" id="SSF52172">
    <property type="entry name" value="CheY-like"/>
    <property type="match status" value="1"/>
</dbReference>
<dbReference type="SMART" id="SM00388">
    <property type="entry name" value="HisKA"/>
    <property type="match status" value="1"/>
</dbReference>
<dbReference type="EMBL" id="WTYZ01000001">
    <property type="protein sequence ID" value="MXO82642.1"/>
    <property type="molecule type" value="Genomic_DNA"/>
</dbReference>
<dbReference type="Pfam" id="PF02518">
    <property type="entry name" value="HATPase_c"/>
    <property type="match status" value="1"/>
</dbReference>
<keyword evidence="11" id="KW-1185">Reference proteome</keyword>
<feature type="transmembrane region" description="Helical" evidence="7">
    <location>
        <begin position="54"/>
        <end position="72"/>
    </location>
</feature>
<proteinExistence type="predicted"/>
<feature type="domain" description="Response regulatory" evidence="9">
    <location>
        <begin position="460"/>
        <end position="576"/>
    </location>
</feature>
<feature type="transmembrane region" description="Helical" evidence="7">
    <location>
        <begin position="93"/>
        <end position="111"/>
    </location>
</feature>
<dbReference type="Gene3D" id="1.10.287.130">
    <property type="match status" value="1"/>
</dbReference>
<keyword evidence="7" id="KW-0812">Transmembrane</keyword>
<dbReference type="Proteomes" id="UP000460290">
    <property type="component" value="Unassembled WGS sequence"/>
</dbReference>
<keyword evidence="5" id="KW-0418">Kinase</keyword>
<gene>
    <name evidence="10" type="ORF">GRI35_04550</name>
</gene>
<dbReference type="SMART" id="SM00448">
    <property type="entry name" value="REC"/>
    <property type="match status" value="1"/>
</dbReference>
<dbReference type="InterPro" id="IPR011006">
    <property type="entry name" value="CheY-like_superfamily"/>
</dbReference>
<keyword evidence="7" id="KW-1133">Transmembrane helix</keyword>
<dbReference type="InterPro" id="IPR036890">
    <property type="entry name" value="HATPase_C_sf"/>
</dbReference>
<dbReference type="SMART" id="SM00387">
    <property type="entry name" value="HATPase_c"/>
    <property type="match status" value="1"/>
</dbReference>
<organism evidence="10 11">
    <name type="scientific">Pontixanthobacter aestiaquae</name>
    <dbReference type="NCBI Taxonomy" id="1509367"/>
    <lineage>
        <taxon>Bacteria</taxon>
        <taxon>Pseudomonadati</taxon>
        <taxon>Pseudomonadota</taxon>
        <taxon>Alphaproteobacteria</taxon>
        <taxon>Sphingomonadales</taxon>
        <taxon>Erythrobacteraceae</taxon>
        <taxon>Pontixanthobacter</taxon>
    </lineage>
</organism>
<dbReference type="OrthoDB" id="9764438at2"/>
<evidence type="ECO:0000259" key="9">
    <source>
        <dbReference type="PROSITE" id="PS50110"/>
    </source>
</evidence>
<dbReference type="PANTHER" id="PTHR43047:SF9">
    <property type="entry name" value="HISTIDINE KINASE"/>
    <property type="match status" value="1"/>
</dbReference>
<evidence type="ECO:0000256" key="6">
    <source>
        <dbReference type="PROSITE-ProRule" id="PRU00169"/>
    </source>
</evidence>
<dbReference type="CDD" id="cd00082">
    <property type="entry name" value="HisKA"/>
    <property type="match status" value="1"/>
</dbReference>
<dbReference type="InterPro" id="IPR005467">
    <property type="entry name" value="His_kinase_dom"/>
</dbReference>
<evidence type="ECO:0000256" key="2">
    <source>
        <dbReference type="ARBA" id="ARBA00012438"/>
    </source>
</evidence>
<keyword evidence="3 6" id="KW-0597">Phosphoprotein</keyword>
<dbReference type="GO" id="GO:0005886">
    <property type="term" value="C:plasma membrane"/>
    <property type="evidence" value="ECO:0007669"/>
    <property type="project" value="TreeGrafter"/>
</dbReference>
<evidence type="ECO:0000256" key="5">
    <source>
        <dbReference type="ARBA" id="ARBA00022777"/>
    </source>
</evidence>
<feature type="modified residue" description="4-aspartylphosphate" evidence="6">
    <location>
        <position position="511"/>
    </location>
</feature>
<feature type="transmembrane region" description="Helical" evidence="7">
    <location>
        <begin position="167"/>
        <end position="186"/>
    </location>
</feature>
<dbReference type="GO" id="GO:0009927">
    <property type="term" value="F:histidine phosphotransfer kinase activity"/>
    <property type="evidence" value="ECO:0007669"/>
    <property type="project" value="TreeGrafter"/>
</dbReference>
<keyword evidence="4" id="KW-0808">Transferase</keyword>
<evidence type="ECO:0000256" key="7">
    <source>
        <dbReference type="SAM" id="Phobius"/>
    </source>
</evidence>
<dbReference type="Gene3D" id="3.30.565.10">
    <property type="entry name" value="Histidine kinase-like ATPase, C-terminal domain"/>
    <property type="match status" value="1"/>
</dbReference>
<sequence>MDQPELLESEDLTLLRMEQARLLKERAWGSSVLVAFIVVYTAVIMALVNSRTIAAIWFALGTTMVVVAYLYGKMAARDGITRDNVGTFLRGHMVVSAITGVVWGGFAIYQMDYSSELTIFLGCLTVFSITIGGLLPSSAYRATYIALASTSLPPLGFYIAFTAPGGIALLGMGVIVYYLFAMFVSARVEIDTRETIAARNARALNDKIVTQNRLYLRASEEKSRFLAATSHDLSQPLQSQGFFMKALRDMLETQLQHEMLDKVEESWRAQKELLQGIVDVSRIDSGAIVPRIVPVKLAEECRKLVDEFASNERSPQLEKVEFDDVEVETDPLLLARVLSNLLSNARKFTPQDGHVSFYTERVGQVARITISDSGEGILEEDQHRIFDEYVRVGSEGGSAGLGLGLSIVQRLCALLDIGIDLRSKPGEGTTFYLSVPLAGAHVDGPAIVATDNDAFDGAPLVVLVDDEPAVTEAMAAVLTSWKCQVISASNSKQALEIVALTESDPALLLIDKRLGPDDDGVDLIVAIREECNAQIPAILMSGNLGNLAGYDESDAIIYLNKPIEPGDLRVAMQDMLQTGRRRSPHRLRCRC</sequence>
<dbReference type="RefSeq" id="WP_160613070.1">
    <property type="nucleotide sequence ID" value="NZ_JAUFQM010000001.1"/>
</dbReference>
<dbReference type="InterPro" id="IPR036097">
    <property type="entry name" value="HisK_dim/P_sf"/>
</dbReference>
<comment type="catalytic activity">
    <reaction evidence="1">
        <text>ATP + protein L-histidine = ADP + protein N-phospho-L-histidine.</text>
        <dbReference type="EC" id="2.7.13.3"/>
    </reaction>
</comment>
<dbReference type="PROSITE" id="PS50110">
    <property type="entry name" value="RESPONSE_REGULATORY"/>
    <property type="match status" value="1"/>
</dbReference>
<evidence type="ECO:0000256" key="3">
    <source>
        <dbReference type="ARBA" id="ARBA00022553"/>
    </source>
</evidence>
<dbReference type="PRINTS" id="PR00344">
    <property type="entry name" value="BCTRLSENSOR"/>
</dbReference>
<dbReference type="EC" id="2.7.13.3" evidence="2"/>
<evidence type="ECO:0000259" key="8">
    <source>
        <dbReference type="PROSITE" id="PS50109"/>
    </source>
</evidence>
<evidence type="ECO:0000256" key="4">
    <source>
        <dbReference type="ARBA" id="ARBA00022679"/>
    </source>
</evidence>
<dbReference type="GO" id="GO:0000155">
    <property type="term" value="F:phosphorelay sensor kinase activity"/>
    <property type="evidence" value="ECO:0007669"/>
    <property type="project" value="InterPro"/>
</dbReference>
<dbReference type="Pfam" id="PF00512">
    <property type="entry name" value="HisKA"/>
    <property type="match status" value="1"/>
</dbReference>
<dbReference type="InterPro" id="IPR003661">
    <property type="entry name" value="HisK_dim/P_dom"/>
</dbReference>
<dbReference type="InterPro" id="IPR003594">
    <property type="entry name" value="HATPase_dom"/>
</dbReference>
<keyword evidence="7" id="KW-0472">Membrane</keyword>
<dbReference type="Pfam" id="PF00072">
    <property type="entry name" value="Response_reg"/>
    <property type="match status" value="1"/>
</dbReference>
<dbReference type="AlphaFoldDB" id="A0A844Z5N4"/>
<feature type="transmembrane region" description="Helical" evidence="7">
    <location>
        <begin position="27"/>
        <end position="48"/>
    </location>
</feature>
<dbReference type="PANTHER" id="PTHR43047">
    <property type="entry name" value="TWO-COMPONENT HISTIDINE PROTEIN KINASE"/>
    <property type="match status" value="1"/>
</dbReference>
<dbReference type="SUPFAM" id="SSF55874">
    <property type="entry name" value="ATPase domain of HSP90 chaperone/DNA topoisomerase II/histidine kinase"/>
    <property type="match status" value="1"/>
</dbReference>
<dbReference type="InterPro" id="IPR004358">
    <property type="entry name" value="Sig_transdc_His_kin-like_C"/>
</dbReference>
<dbReference type="PROSITE" id="PS50109">
    <property type="entry name" value="HIS_KIN"/>
    <property type="match status" value="1"/>
</dbReference>